<dbReference type="InterPro" id="IPR013761">
    <property type="entry name" value="SAM/pointed_sf"/>
</dbReference>
<dbReference type="Proteomes" id="UP000007799">
    <property type="component" value="Unassembled WGS sequence"/>
</dbReference>
<evidence type="ECO:0000259" key="7">
    <source>
        <dbReference type="PROSITE" id="PS50105"/>
    </source>
</evidence>
<dbReference type="InParanoid" id="F2U1J2"/>
<comment type="similarity">
    <text evidence="5">Belongs to the PRA1 family.</text>
</comment>
<dbReference type="Gene3D" id="1.10.150.50">
    <property type="entry name" value="Transcription Factor, Ets-1"/>
    <property type="match status" value="1"/>
</dbReference>
<dbReference type="PROSITE" id="PS50105">
    <property type="entry name" value="SAM_DOMAIN"/>
    <property type="match status" value="1"/>
</dbReference>
<evidence type="ECO:0000256" key="5">
    <source>
        <dbReference type="RuleBase" id="RU363107"/>
    </source>
</evidence>
<evidence type="ECO:0000256" key="2">
    <source>
        <dbReference type="ARBA" id="ARBA00022692"/>
    </source>
</evidence>
<evidence type="ECO:0000256" key="1">
    <source>
        <dbReference type="ARBA" id="ARBA00004141"/>
    </source>
</evidence>
<feature type="transmembrane region" description="Helical" evidence="5">
    <location>
        <begin position="137"/>
        <end position="170"/>
    </location>
</feature>
<evidence type="ECO:0000256" key="3">
    <source>
        <dbReference type="ARBA" id="ARBA00022989"/>
    </source>
</evidence>
<dbReference type="EMBL" id="GL832959">
    <property type="protein sequence ID" value="EGD81494.1"/>
    <property type="molecule type" value="Genomic_DNA"/>
</dbReference>
<keyword evidence="3 5" id="KW-1133">Transmembrane helix</keyword>
<dbReference type="SUPFAM" id="SSF47769">
    <property type="entry name" value="SAM/Pointed domain"/>
    <property type="match status" value="1"/>
</dbReference>
<evidence type="ECO:0000256" key="4">
    <source>
        <dbReference type="ARBA" id="ARBA00023136"/>
    </source>
</evidence>
<dbReference type="GO" id="GO:0016020">
    <property type="term" value="C:membrane"/>
    <property type="evidence" value="ECO:0007669"/>
    <property type="project" value="UniProtKB-SubCell"/>
</dbReference>
<keyword evidence="2 5" id="KW-0812">Transmembrane</keyword>
<dbReference type="GeneID" id="16077292"/>
<feature type="domain" description="SAM" evidence="7">
    <location>
        <begin position="39"/>
        <end position="108"/>
    </location>
</feature>
<evidence type="ECO:0000313" key="8">
    <source>
        <dbReference type="EMBL" id="EGD81494.1"/>
    </source>
</evidence>
<dbReference type="KEGG" id="sre:PTSG_02212"/>
<evidence type="ECO:0000313" key="9">
    <source>
        <dbReference type="Proteomes" id="UP000007799"/>
    </source>
</evidence>
<reference evidence="8" key="1">
    <citation type="submission" date="2009-08" db="EMBL/GenBank/DDBJ databases">
        <title>Annotation of Salpingoeca rosetta.</title>
        <authorList>
            <consortium name="The Broad Institute Genome Sequencing Platform"/>
            <person name="Russ C."/>
            <person name="Cuomo C."/>
            <person name="Burger G."/>
            <person name="Gray M.W."/>
            <person name="Holland P.W.H."/>
            <person name="King N."/>
            <person name="Lang F.B.F."/>
            <person name="Roger A.J."/>
            <person name="Ruiz-Trillo I."/>
            <person name="Young S.K."/>
            <person name="Zeng Q."/>
            <person name="Gargeya S."/>
            <person name="Alvarado L."/>
            <person name="Berlin A."/>
            <person name="Chapman S.B."/>
            <person name="Chen Z."/>
            <person name="Freedman E."/>
            <person name="Gellesch M."/>
            <person name="Goldberg J."/>
            <person name="Griggs A."/>
            <person name="Gujja S."/>
            <person name="Heilman E."/>
            <person name="Heiman D."/>
            <person name="Howarth C."/>
            <person name="Mehta T."/>
            <person name="Neiman D."/>
            <person name="Pearson M."/>
            <person name="Roberts A."/>
            <person name="Saif S."/>
            <person name="Shea T."/>
            <person name="Shenoy N."/>
            <person name="Sisk P."/>
            <person name="Stolte C."/>
            <person name="Sykes S."/>
            <person name="White J."/>
            <person name="Yandava C."/>
            <person name="Haas B."/>
            <person name="Nusbaum C."/>
            <person name="Birren B."/>
        </authorList>
    </citation>
    <scope>NUCLEOTIDE SEQUENCE</scope>
    <source>
        <strain evidence="8">ATCC 50818</strain>
    </source>
</reference>
<dbReference type="AlphaFoldDB" id="F2U1J2"/>
<proteinExistence type="inferred from homology"/>
<keyword evidence="4 5" id="KW-0472">Membrane</keyword>
<feature type="transmembrane region" description="Helical" evidence="5">
    <location>
        <begin position="209"/>
        <end position="229"/>
    </location>
</feature>
<evidence type="ECO:0000256" key="6">
    <source>
        <dbReference type="SAM" id="SignalP"/>
    </source>
</evidence>
<feature type="signal peptide" evidence="6">
    <location>
        <begin position="1"/>
        <end position="23"/>
    </location>
</feature>
<name>F2U1J2_SALR5</name>
<keyword evidence="6" id="KW-0732">Signal</keyword>
<dbReference type="InterPro" id="IPR001660">
    <property type="entry name" value="SAM"/>
</dbReference>
<comment type="subcellular location">
    <subcellularLocation>
        <location evidence="1 5">Membrane</location>
        <topology evidence="1 5">Multi-pass membrane protein</topology>
    </subcellularLocation>
</comment>
<gene>
    <name evidence="8" type="ORF">PTSG_02212</name>
</gene>
<sequence>MSSEALFLAFLGVVTWILLRATSNEPRRADVDVSKYAQWTPKDTGVYLREQGYTDEHIAAFVRAMKKHSLRGNILPSLTEADLQHQLEIDNALTRKQMVADFQLLPAAAHAQRAQDSPRRSHADPYQKDLKPNGTSIIGGLFSFIGSIIFSVFWVVLHGGLLLFLLLLFGRLKQNSNQLKPLSEALDFGRFGWPSHAEERMNYNLQYFAPNYVLSLIMATVLSLLTIVSPAKIGVVLTLCTLHMFLRKRPPAAVLQGMSVWNLLFNRRRHN</sequence>
<protein>
    <recommendedName>
        <fullName evidence="5">PRA1 family protein</fullName>
    </recommendedName>
</protein>
<dbReference type="RefSeq" id="XP_004996698.1">
    <property type="nucleotide sequence ID" value="XM_004996641.1"/>
</dbReference>
<accession>F2U1J2</accession>
<dbReference type="OrthoDB" id="63113at2759"/>
<dbReference type="InterPro" id="IPR004895">
    <property type="entry name" value="Prenylated_rab_accept_PRA1"/>
</dbReference>
<keyword evidence="9" id="KW-1185">Reference proteome</keyword>
<organism evidence="8 9">
    <name type="scientific">Salpingoeca rosetta (strain ATCC 50818 / BSB-021)</name>
    <dbReference type="NCBI Taxonomy" id="946362"/>
    <lineage>
        <taxon>Eukaryota</taxon>
        <taxon>Choanoflagellata</taxon>
        <taxon>Craspedida</taxon>
        <taxon>Salpingoecidae</taxon>
        <taxon>Salpingoeca</taxon>
    </lineage>
</organism>
<dbReference type="Pfam" id="PF03208">
    <property type="entry name" value="PRA1"/>
    <property type="match status" value="1"/>
</dbReference>
<feature type="chain" id="PRO_5003287178" description="PRA1 family protein" evidence="6">
    <location>
        <begin position="24"/>
        <end position="271"/>
    </location>
</feature>